<evidence type="ECO:0000313" key="10">
    <source>
        <dbReference type="Proteomes" id="UP000177039"/>
    </source>
</evidence>
<evidence type="ECO:0000313" key="9">
    <source>
        <dbReference type="EMBL" id="OGD98730.1"/>
    </source>
</evidence>
<dbReference type="PANTHER" id="PTHR11845">
    <property type="entry name" value="5'-DEOXYNUCLEOTIDASE HDDC2"/>
    <property type="match status" value="1"/>
</dbReference>
<evidence type="ECO:0000256" key="5">
    <source>
        <dbReference type="ARBA" id="ARBA00012964"/>
    </source>
</evidence>
<feature type="domain" description="HD/PDEase" evidence="8">
    <location>
        <begin position="28"/>
        <end position="146"/>
    </location>
</feature>
<comment type="cofactor">
    <cofactor evidence="2">
        <name>Mn(2+)</name>
        <dbReference type="ChEBI" id="CHEBI:29035"/>
    </cofactor>
</comment>
<dbReference type="InterPro" id="IPR003607">
    <property type="entry name" value="HD/PDEase_dom"/>
</dbReference>
<dbReference type="SMART" id="SM00471">
    <property type="entry name" value="HDc"/>
    <property type="match status" value="1"/>
</dbReference>
<accession>A0A1F5H3I5</accession>
<reference evidence="9 10" key="1">
    <citation type="journal article" date="2016" name="Nat. Commun.">
        <title>Thousands of microbial genomes shed light on interconnected biogeochemical processes in an aquifer system.</title>
        <authorList>
            <person name="Anantharaman K."/>
            <person name="Brown C.T."/>
            <person name="Hug L.A."/>
            <person name="Sharon I."/>
            <person name="Castelle C.J."/>
            <person name="Probst A.J."/>
            <person name="Thomas B.C."/>
            <person name="Singh A."/>
            <person name="Wilkins M.J."/>
            <person name="Karaoz U."/>
            <person name="Brodie E.L."/>
            <person name="Williams K.H."/>
            <person name="Hubbard S.S."/>
            <person name="Banfield J.F."/>
        </authorList>
    </citation>
    <scope>NUCLEOTIDE SEQUENCE [LARGE SCALE GENOMIC DNA]</scope>
</reference>
<evidence type="ECO:0000256" key="2">
    <source>
        <dbReference type="ARBA" id="ARBA00001936"/>
    </source>
</evidence>
<dbReference type="GO" id="GO:0046872">
    <property type="term" value="F:metal ion binding"/>
    <property type="evidence" value="ECO:0007669"/>
    <property type="project" value="UniProtKB-KW"/>
</dbReference>
<dbReference type="PANTHER" id="PTHR11845:SF13">
    <property type="entry name" value="5'-DEOXYNUCLEOTIDASE HDDC2"/>
    <property type="match status" value="1"/>
</dbReference>
<name>A0A1F5H3I5_9BACT</name>
<dbReference type="Pfam" id="PF13023">
    <property type="entry name" value="HD_3"/>
    <property type="match status" value="1"/>
</dbReference>
<evidence type="ECO:0000256" key="4">
    <source>
        <dbReference type="ARBA" id="ARBA00011738"/>
    </source>
</evidence>
<dbReference type="Gene3D" id="1.10.3210.10">
    <property type="entry name" value="Hypothetical protein af1432"/>
    <property type="match status" value="1"/>
</dbReference>
<dbReference type="Proteomes" id="UP000177039">
    <property type="component" value="Unassembled WGS sequence"/>
</dbReference>
<dbReference type="SUPFAM" id="SSF109604">
    <property type="entry name" value="HD-domain/PDEase-like"/>
    <property type="match status" value="1"/>
</dbReference>
<gene>
    <name evidence="9" type="ORF">A3B54_04785</name>
</gene>
<evidence type="ECO:0000256" key="6">
    <source>
        <dbReference type="ARBA" id="ARBA00022723"/>
    </source>
</evidence>
<dbReference type="EMBL" id="MFBT01000032">
    <property type="protein sequence ID" value="OGD98730.1"/>
    <property type="molecule type" value="Genomic_DNA"/>
</dbReference>
<keyword evidence="6" id="KW-0479">Metal-binding</keyword>
<evidence type="ECO:0000256" key="1">
    <source>
        <dbReference type="ARBA" id="ARBA00001638"/>
    </source>
</evidence>
<organism evidence="9 10">
    <name type="scientific">Candidatus Curtissbacteria bacterium RIFCSPLOWO2_01_FULL_42_50</name>
    <dbReference type="NCBI Taxonomy" id="1797730"/>
    <lineage>
        <taxon>Bacteria</taxon>
        <taxon>Candidatus Curtissiibacteriota</taxon>
    </lineage>
</organism>
<dbReference type="EC" id="3.1.3.89" evidence="5"/>
<dbReference type="GO" id="GO:0005737">
    <property type="term" value="C:cytoplasm"/>
    <property type="evidence" value="ECO:0007669"/>
    <property type="project" value="TreeGrafter"/>
</dbReference>
<dbReference type="FunFam" id="1.10.3210.10:FF:000035">
    <property type="entry name" value="HD family hydrolase"/>
    <property type="match status" value="1"/>
</dbReference>
<comment type="subunit">
    <text evidence="4">Homodimer.</text>
</comment>
<proteinExistence type="predicted"/>
<dbReference type="InterPro" id="IPR039356">
    <property type="entry name" value="YfbR/HDDC2"/>
</dbReference>
<protein>
    <recommendedName>
        <fullName evidence="5">5'-deoxynucleotidase</fullName>
        <ecNumber evidence="5">3.1.3.89</ecNumber>
    </recommendedName>
</protein>
<comment type="catalytic activity">
    <reaction evidence="1">
        <text>a 2'-deoxyribonucleoside 5'-phosphate + H2O = a 2'-deoxyribonucleoside + phosphate</text>
        <dbReference type="Rhea" id="RHEA:36167"/>
        <dbReference type="ChEBI" id="CHEBI:15377"/>
        <dbReference type="ChEBI" id="CHEBI:18274"/>
        <dbReference type="ChEBI" id="CHEBI:43474"/>
        <dbReference type="ChEBI" id="CHEBI:65317"/>
        <dbReference type="EC" id="3.1.3.89"/>
    </reaction>
</comment>
<keyword evidence="7" id="KW-0378">Hydrolase</keyword>
<dbReference type="InterPro" id="IPR006674">
    <property type="entry name" value="HD_domain"/>
</dbReference>
<evidence type="ECO:0000256" key="7">
    <source>
        <dbReference type="ARBA" id="ARBA00022801"/>
    </source>
</evidence>
<comment type="cofactor">
    <cofactor evidence="3">
        <name>Co(2+)</name>
        <dbReference type="ChEBI" id="CHEBI:48828"/>
    </cofactor>
</comment>
<dbReference type="AlphaFoldDB" id="A0A1F5H3I5"/>
<sequence length="187" mass="21821">MSLIKFLKIVGKLKKVKRTGWLVAGIKNPESVAEHSYRLAVLSMVLGKKFNLNTEKLIKMSLIHDLAEGEVGDLVLERGQKQVMSPKKKLKLEKDVLKKIFGELDDKDQYLTLWQETQELKTPEARILKQLDKLEMIMQALEYEGEVNPKNLDEFWTNARKYLKNPKLLLFLEELSNLRNQKRSQNR</sequence>
<dbReference type="GO" id="GO:0002953">
    <property type="term" value="F:5'-deoxynucleotidase activity"/>
    <property type="evidence" value="ECO:0007669"/>
    <property type="project" value="UniProtKB-EC"/>
</dbReference>
<comment type="caution">
    <text evidence="9">The sequence shown here is derived from an EMBL/GenBank/DDBJ whole genome shotgun (WGS) entry which is preliminary data.</text>
</comment>
<evidence type="ECO:0000256" key="3">
    <source>
        <dbReference type="ARBA" id="ARBA00001941"/>
    </source>
</evidence>
<evidence type="ECO:0000259" key="8">
    <source>
        <dbReference type="SMART" id="SM00471"/>
    </source>
</evidence>